<dbReference type="Pfam" id="PF16901">
    <property type="entry name" value="DAO_C"/>
    <property type="match status" value="1"/>
</dbReference>
<gene>
    <name evidence="8" type="ORF">JQ615_33165</name>
</gene>
<keyword evidence="9" id="KW-1185">Reference proteome</keyword>
<keyword evidence="3" id="KW-0285">Flavoprotein</keyword>
<evidence type="ECO:0000313" key="9">
    <source>
        <dbReference type="Proteomes" id="UP001315278"/>
    </source>
</evidence>
<sequence length="488" mass="53818">MADYDLAIIGGGLNGTSVARDAAGRGLRVVLLEQGDLGSGASSASPRLVHGDLAGLERREFLRVHAALRERDVWLRIAPHLVRPARFAIPEHTEERPPWQLRSWLLLYDRLASRSGLPCSAIVDVTHHPVGNALKRPFGTAYEYSDCIVDDSRLVVLNAVDAAARGADIRTGARVTRADRGSVWRLIVIDRGYRRVITARSLVSATGAWAASVADTVLRVPAPPLGTVQVNQIVVRSLFDSDNIYVFQNRDRRLIFASPYERDFTLIGSVDSAFKGDPAAIAMSMQDIAYLCDAANRYFREQISPVDVVRTVSGANSVIAPGHLHRRDGAMTLDARRGKAPLLAIFGGDVTTSRRRAERAVSEFTRFYPMGARWTAKTPLPGGDFAWSRFETEVDIARDRWRFLGEDQARRLVAAYGLNVEDLLGDAKQKADLGPAFGPELTAAEVRYLMRKEWARFPDDILWRRSKLGLTMAPADRDALVAFMATAG</sequence>
<dbReference type="NCBIfam" id="NF008899">
    <property type="entry name" value="PRK12266.1"/>
    <property type="match status" value="1"/>
</dbReference>
<dbReference type="PANTHER" id="PTHR11985">
    <property type="entry name" value="GLYCEROL-3-PHOSPHATE DEHYDROGENASE"/>
    <property type="match status" value="1"/>
</dbReference>
<dbReference type="InterPro" id="IPR031656">
    <property type="entry name" value="DAO_C"/>
</dbReference>
<evidence type="ECO:0000256" key="3">
    <source>
        <dbReference type="ARBA" id="ARBA00022630"/>
    </source>
</evidence>
<evidence type="ECO:0000259" key="6">
    <source>
        <dbReference type="Pfam" id="PF01266"/>
    </source>
</evidence>
<dbReference type="GO" id="GO:0004368">
    <property type="term" value="F:glycerol-3-phosphate dehydrogenase (quinone) activity"/>
    <property type="evidence" value="ECO:0007669"/>
    <property type="project" value="UniProtKB-EC"/>
</dbReference>
<comment type="similarity">
    <text evidence="2">Belongs to the FAD-dependent glycerol-3-phosphate dehydrogenase family.</text>
</comment>
<dbReference type="InterPro" id="IPR036188">
    <property type="entry name" value="FAD/NAD-bd_sf"/>
</dbReference>
<dbReference type="Gene3D" id="3.30.9.10">
    <property type="entry name" value="D-Amino Acid Oxidase, subunit A, domain 2"/>
    <property type="match status" value="1"/>
</dbReference>
<proteinExistence type="inferred from homology"/>
<reference evidence="9" key="1">
    <citation type="journal article" date="2021" name="ISME J.">
        <title>Evolutionary origin and ecological implication of a unique nif island in free-living Bradyrhizobium lineages.</title>
        <authorList>
            <person name="Tao J."/>
        </authorList>
    </citation>
    <scope>NUCLEOTIDE SEQUENCE [LARGE SCALE GENOMIC DNA]</scope>
    <source>
        <strain evidence="9">SZCCT0434</strain>
    </source>
</reference>
<feature type="domain" description="Alpha-glycerophosphate oxidase C-terminal" evidence="7">
    <location>
        <begin position="375"/>
        <end position="480"/>
    </location>
</feature>
<keyword evidence="5 8" id="KW-0560">Oxidoreductase</keyword>
<dbReference type="Pfam" id="PF01266">
    <property type="entry name" value="DAO"/>
    <property type="match status" value="1"/>
</dbReference>
<dbReference type="EMBL" id="JAFCJH010000050">
    <property type="protein sequence ID" value="MBR0800229.1"/>
    <property type="molecule type" value="Genomic_DNA"/>
</dbReference>
<dbReference type="PANTHER" id="PTHR11985:SF15">
    <property type="entry name" value="GLYCEROL-3-PHOSPHATE DEHYDROGENASE, MITOCHONDRIAL"/>
    <property type="match status" value="1"/>
</dbReference>
<feature type="domain" description="FAD dependent oxidoreductase" evidence="6">
    <location>
        <begin position="5"/>
        <end position="317"/>
    </location>
</feature>
<dbReference type="InterPro" id="IPR006076">
    <property type="entry name" value="FAD-dep_OxRdtase"/>
</dbReference>
<accession>A0ABS5FUD8</accession>
<dbReference type="InterPro" id="IPR038299">
    <property type="entry name" value="DAO_C_sf"/>
</dbReference>
<evidence type="ECO:0000259" key="7">
    <source>
        <dbReference type="Pfam" id="PF16901"/>
    </source>
</evidence>
<evidence type="ECO:0000256" key="1">
    <source>
        <dbReference type="ARBA" id="ARBA00001974"/>
    </source>
</evidence>
<dbReference type="InterPro" id="IPR000447">
    <property type="entry name" value="G3P_DH_FAD-dep"/>
</dbReference>
<dbReference type="Proteomes" id="UP001315278">
    <property type="component" value="Unassembled WGS sequence"/>
</dbReference>
<dbReference type="NCBIfam" id="NF009906">
    <property type="entry name" value="PRK13369.1"/>
    <property type="match status" value="1"/>
</dbReference>
<dbReference type="Gene3D" id="3.50.50.60">
    <property type="entry name" value="FAD/NAD(P)-binding domain"/>
    <property type="match status" value="1"/>
</dbReference>
<dbReference type="Gene3D" id="1.10.8.870">
    <property type="entry name" value="Alpha-glycerophosphate oxidase, cap domain"/>
    <property type="match status" value="1"/>
</dbReference>
<dbReference type="SUPFAM" id="SSF51905">
    <property type="entry name" value="FAD/NAD(P)-binding domain"/>
    <property type="match status" value="1"/>
</dbReference>
<evidence type="ECO:0000256" key="4">
    <source>
        <dbReference type="ARBA" id="ARBA00022827"/>
    </source>
</evidence>
<keyword evidence="4" id="KW-0274">FAD</keyword>
<organism evidence="8 9">
    <name type="scientific">Bradyrhizobium jicamae</name>
    <dbReference type="NCBI Taxonomy" id="280332"/>
    <lineage>
        <taxon>Bacteria</taxon>
        <taxon>Pseudomonadati</taxon>
        <taxon>Pseudomonadota</taxon>
        <taxon>Alphaproteobacteria</taxon>
        <taxon>Hyphomicrobiales</taxon>
        <taxon>Nitrobacteraceae</taxon>
        <taxon>Bradyrhizobium</taxon>
    </lineage>
</organism>
<name>A0ABS5FUD8_9BRAD</name>
<dbReference type="Gene3D" id="6.10.250.1890">
    <property type="match status" value="1"/>
</dbReference>
<comment type="cofactor">
    <cofactor evidence="1">
        <name>FAD</name>
        <dbReference type="ChEBI" id="CHEBI:57692"/>
    </cofactor>
</comment>
<evidence type="ECO:0000256" key="5">
    <source>
        <dbReference type="ARBA" id="ARBA00023002"/>
    </source>
</evidence>
<evidence type="ECO:0000256" key="2">
    <source>
        <dbReference type="ARBA" id="ARBA00007330"/>
    </source>
</evidence>
<dbReference type="RefSeq" id="WP_212494700.1">
    <property type="nucleotide sequence ID" value="NZ_JAFCJH010000050.1"/>
</dbReference>
<dbReference type="PRINTS" id="PR01001">
    <property type="entry name" value="FADG3PDH"/>
</dbReference>
<evidence type="ECO:0000313" key="8">
    <source>
        <dbReference type="EMBL" id="MBR0800229.1"/>
    </source>
</evidence>
<dbReference type="EC" id="1.1.5.3" evidence="8"/>
<comment type="caution">
    <text evidence="8">The sequence shown here is derived from an EMBL/GenBank/DDBJ whole genome shotgun (WGS) entry which is preliminary data.</text>
</comment>
<protein>
    <submittedName>
        <fullName evidence="8">Glycerol-3-phosphate dehydrogenase</fullName>
        <ecNumber evidence="8">1.1.5.3</ecNumber>
    </submittedName>
</protein>